<name>A0A6M4MGB3_9ALTE</name>
<evidence type="ECO:0008006" key="4">
    <source>
        <dbReference type="Google" id="ProtNLM"/>
    </source>
</evidence>
<reference evidence="3" key="1">
    <citation type="submission" date="2014-12" db="EMBL/GenBank/DDBJ databases">
        <title>Complete genome sequence of a multi-drug resistant Klebsiella pneumoniae.</title>
        <authorList>
            <person name="Hua X."/>
            <person name="Chen Q."/>
            <person name="Li X."/>
            <person name="Feng Y."/>
            <person name="Ruan Z."/>
            <person name="Yu Y."/>
        </authorList>
    </citation>
    <scope>NUCLEOTIDE SEQUENCE [LARGE SCALE GENOMIC DNA]</scope>
    <source>
        <strain evidence="3">5.12</strain>
    </source>
</reference>
<evidence type="ECO:0000313" key="3">
    <source>
        <dbReference type="Proteomes" id="UP000219285"/>
    </source>
</evidence>
<protein>
    <recommendedName>
        <fullName evidence="4">GH16 domain-containing protein</fullName>
    </recommendedName>
</protein>
<keyword evidence="1" id="KW-0732">Signal</keyword>
<keyword evidence="3" id="KW-1185">Reference proteome</keyword>
<evidence type="ECO:0000313" key="2">
    <source>
        <dbReference type="EMBL" id="QJR81987.1"/>
    </source>
</evidence>
<proteinExistence type="predicted"/>
<evidence type="ECO:0000256" key="1">
    <source>
        <dbReference type="SAM" id="SignalP"/>
    </source>
</evidence>
<accession>A0A6M4MGB3</accession>
<reference evidence="2 3" key="2">
    <citation type="submission" date="2020-04" db="EMBL/GenBank/DDBJ databases">
        <title>Complete genome sequence of Alteromonas pelagimontana 5.12T.</title>
        <authorList>
            <person name="Sinha R.K."/>
            <person name="Krishnan K.P."/>
            <person name="Kurian J.P."/>
        </authorList>
    </citation>
    <scope>NUCLEOTIDE SEQUENCE [LARGE SCALE GENOMIC DNA]</scope>
    <source>
        <strain evidence="2 3">5.12</strain>
    </source>
</reference>
<dbReference type="EMBL" id="CP052766">
    <property type="protein sequence ID" value="QJR81987.1"/>
    <property type="molecule type" value="Genomic_DNA"/>
</dbReference>
<feature type="chain" id="PRO_5028867354" description="GH16 domain-containing protein" evidence="1">
    <location>
        <begin position="28"/>
        <end position="283"/>
    </location>
</feature>
<dbReference type="KEGG" id="apel:CA267_015110"/>
<dbReference type="RefSeq" id="WP_075610181.1">
    <property type="nucleotide sequence ID" value="NZ_CP052766.1"/>
</dbReference>
<feature type="signal peptide" evidence="1">
    <location>
        <begin position="1"/>
        <end position="27"/>
    </location>
</feature>
<sequence length="283" mass="32738">MIINKMHKILCFNLFIFFMIFSPNSKASDGWTIKSTFESEKLGDRAKGSTGFKDLAGQSEVTKDQVLSGQSAKIWIKEGQTGYGRWGGDWKFPEPLRRGDKVWFSVHTYMPEEFEPYSSSGGSRLKFLRILTKDSKQKNVGYDDLYVNIKGSNAPFRFIYEGEQRWHNVGRKNDIFQKERWENYQMSITFDSISKDEGGMAEVRIWKDGEKIAHITNRKTLKHVDDLATRALLFTYWNGGAPKDQFMYVDDITITSETPKWTDVDGYPIVEFYTDLCRIPSDS</sequence>
<dbReference type="Gene3D" id="2.60.120.200">
    <property type="match status" value="1"/>
</dbReference>
<dbReference type="Proteomes" id="UP000219285">
    <property type="component" value="Chromosome"/>
</dbReference>
<dbReference type="AlphaFoldDB" id="A0A6M4MGB3"/>
<organism evidence="2 3">
    <name type="scientific">Alteromonas pelagimontana</name>
    <dbReference type="NCBI Taxonomy" id="1858656"/>
    <lineage>
        <taxon>Bacteria</taxon>
        <taxon>Pseudomonadati</taxon>
        <taxon>Pseudomonadota</taxon>
        <taxon>Gammaproteobacteria</taxon>
        <taxon>Alteromonadales</taxon>
        <taxon>Alteromonadaceae</taxon>
        <taxon>Alteromonas/Salinimonas group</taxon>
        <taxon>Alteromonas</taxon>
    </lineage>
</organism>
<gene>
    <name evidence="2" type="ORF">CA267_015110</name>
</gene>
<dbReference type="OrthoDB" id="5735905at2"/>